<dbReference type="NCBIfam" id="NF002481">
    <property type="entry name" value="PRK01747.1-2"/>
    <property type="match status" value="1"/>
</dbReference>
<keyword evidence="6" id="KW-0819">tRNA processing</keyword>
<dbReference type="NCBIfam" id="NF033855">
    <property type="entry name" value="tRNA_MNMC2"/>
    <property type="match status" value="1"/>
</dbReference>
<dbReference type="PANTHER" id="PTHR13847">
    <property type="entry name" value="SARCOSINE DEHYDROGENASE-RELATED"/>
    <property type="match status" value="1"/>
</dbReference>
<dbReference type="InterPro" id="IPR017610">
    <property type="entry name" value="tRNA_S-uridine_synth_MnmC_C"/>
</dbReference>
<dbReference type="Gene3D" id="3.30.9.10">
    <property type="entry name" value="D-Amino Acid Oxidase, subunit A, domain 2"/>
    <property type="match status" value="1"/>
</dbReference>
<evidence type="ECO:0000259" key="10">
    <source>
        <dbReference type="Pfam" id="PF01266"/>
    </source>
</evidence>
<evidence type="ECO:0000256" key="8">
    <source>
        <dbReference type="ARBA" id="ARBA00023002"/>
    </source>
</evidence>
<dbReference type="InterPro" id="IPR036188">
    <property type="entry name" value="FAD/NAD-bd_sf"/>
</dbReference>
<dbReference type="AlphaFoldDB" id="A0A3B0XGS1"/>
<dbReference type="EC" id="2.1.1.61" evidence="12"/>
<sequence>MKYANLEWRDGQPYSPDFDDVYFSADDGIAETEHVFIHHNDLLLRFQQNTKKHFVIGETGFGSGLNFLIAVKHWLALSKTEQTLHFYSLENTPFTLDDIIQAQQVWPELSLLAAVFQKHYQVASYGFHQFDLFAGRVKLVLMIGEAQTMLTQMQSKVDAWFLDGFAPARNTEMWSDNIFSQIRRLSYASTTFSTYTAAGFVRRGLIDQGFTVEKVEGTGHKRHMLKGGLSDEDNVETKLLQPWFENKTQQLKNKKITIVGAGIAGITTAWALVKRGFEVEIIEAEKKVAAQASGNLQGILMPRLSLQDSADAEFYTSAFFYALRCLKELDNQQTCWQQTGGIQLASSERIKKQIEKYPQDKILAQVLDAKSATEISGLSIKESVHYFSQASCVSPQLLLQCMVDKMGDALKITYQAKVESIQFKNNQWQLINKANEVIKETPNLILANAWQVKQFKQFEHLQIQPVRGQLSYFKPNEKSKKLKMPISFDAYLMPENNGQHLSGASFELGDSDTELRIKDFRDNLQNINKWFGKIFVEDDICGGRASVRAVTPDRMPVVGCVSDQAQALIDYADLHKGKPAHQYPFTKVLPNLYVNAGYGARGFTSVFLCSELLAATICDEPLPVSNRVRYALHSSRFLIRSLKKRRV</sequence>
<dbReference type="SUPFAM" id="SSF51905">
    <property type="entry name" value="FAD/NAD(P)-binding domain"/>
    <property type="match status" value="1"/>
</dbReference>
<keyword evidence="8" id="KW-0560">Oxidoreductase</keyword>
<dbReference type="InterPro" id="IPR029063">
    <property type="entry name" value="SAM-dependent_MTases_sf"/>
</dbReference>
<evidence type="ECO:0000256" key="3">
    <source>
        <dbReference type="ARBA" id="ARBA00022630"/>
    </source>
</evidence>
<evidence type="ECO:0000256" key="5">
    <source>
        <dbReference type="ARBA" id="ARBA00022691"/>
    </source>
</evidence>
<dbReference type="Pfam" id="PF05430">
    <property type="entry name" value="Methyltransf_30"/>
    <property type="match status" value="1"/>
</dbReference>
<dbReference type="EMBL" id="UOFH01000213">
    <property type="protein sequence ID" value="VAW62317.1"/>
    <property type="molecule type" value="Genomic_DNA"/>
</dbReference>
<keyword evidence="9" id="KW-0511">Multifunctional enzyme</keyword>
<dbReference type="GO" id="GO:0008033">
    <property type="term" value="P:tRNA processing"/>
    <property type="evidence" value="ECO:0007669"/>
    <property type="project" value="UniProtKB-KW"/>
</dbReference>
<name>A0A3B0XGS1_9ZZZZ</name>
<keyword evidence="1" id="KW-0963">Cytoplasm</keyword>
<evidence type="ECO:0000256" key="1">
    <source>
        <dbReference type="ARBA" id="ARBA00022490"/>
    </source>
</evidence>
<dbReference type="GO" id="GO:0016645">
    <property type="term" value="F:oxidoreductase activity, acting on the CH-NH group of donors"/>
    <property type="evidence" value="ECO:0007669"/>
    <property type="project" value="InterPro"/>
</dbReference>
<dbReference type="SUPFAM" id="SSF54373">
    <property type="entry name" value="FAD-linked reductases, C-terminal domain"/>
    <property type="match status" value="1"/>
</dbReference>
<proteinExistence type="inferred from homology"/>
<dbReference type="InterPro" id="IPR047785">
    <property type="entry name" value="tRNA_MNMC2"/>
</dbReference>
<gene>
    <name evidence="12" type="ORF">MNBD_GAMMA08-1946</name>
</gene>
<evidence type="ECO:0000259" key="11">
    <source>
        <dbReference type="Pfam" id="PF05430"/>
    </source>
</evidence>
<evidence type="ECO:0000256" key="4">
    <source>
        <dbReference type="ARBA" id="ARBA00022679"/>
    </source>
</evidence>
<dbReference type="GO" id="GO:0005737">
    <property type="term" value="C:cytoplasm"/>
    <property type="evidence" value="ECO:0007669"/>
    <property type="project" value="TreeGrafter"/>
</dbReference>
<protein>
    <submittedName>
        <fullName evidence="12">tRNA (5-methylaminomethyl-2-thiouridylate)-methyltransferase / FAD-dependent cmnm(5)s(2)U34 oxidoreductase</fullName>
        <ecNumber evidence="12">2.1.1.61</ecNumber>
    </submittedName>
</protein>
<dbReference type="PANTHER" id="PTHR13847:SF283">
    <property type="entry name" value="TRNA 5-METHYLAMINOMETHYL-2-THIOURIDINE BIOSYNTHESIS BIFUNCTIONAL PROTEIN MNMC"/>
    <property type="match status" value="1"/>
</dbReference>
<dbReference type="GO" id="GO:0004808">
    <property type="term" value="F:tRNA (5-methylaminomethyl-2-thiouridylate)(34)-methyltransferase activity"/>
    <property type="evidence" value="ECO:0007669"/>
    <property type="project" value="UniProtKB-EC"/>
</dbReference>
<feature type="domain" description="MnmC-like methyltransferase" evidence="11">
    <location>
        <begin position="110"/>
        <end position="227"/>
    </location>
</feature>
<keyword evidence="7" id="KW-0274">FAD</keyword>
<dbReference type="Gene3D" id="3.50.50.60">
    <property type="entry name" value="FAD/NAD(P)-binding domain"/>
    <property type="match status" value="1"/>
</dbReference>
<dbReference type="Pfam" id="PF01266">
    <property type="entry name" value="DAO"/>
    <property type="match status" value="1"/>
</dbReference>
<organism evidence="12">
    <name type="scientific">hydrothermal vent metagenome</name>
    <dbReference type="NCBI Taxonomy" id="652676"/>
    <lineage>
        <taxon>unclassified sequences</taxon>
        <taxon>metagenomes</taxon>
        <taxon>ecological metagenomes</taxon>
    </lineage>
</organism>
<evidence type="ECO:0000256" key="7">
    <source>
        <dbReference type="ARBA" id="ARBA00022827"/>
    </source>
</evidence>
<dbReference type="GO" id="GO:0032259">
    <property type="term" value="P:methylation"/>
    <property type="evidence" value="ECO:0007669"/>
    <property type="project" value="UniProtKB-KW"/>
</dbReference>
<keyword evidence="5" id="KW-0949">S-adenosyl-L-methionine</keyword>
<keyword evidence="3" id="KW-0285">Flavoprotein</keyword>
<dbReference type="NCBIfam" id="TIGR03197">
    <property type="entry name" value="MnmC_Cterm"/>
    <property type="match status" value="1"/>
</dbReference>
<feature type="domain" description="FAD dependent oxidoreductase" evidence="10">
    <location>
        <begin position="256"/>
        <end position="615"/>
    </location>
</feature>
<evidence type="ECO:0000256" key="6">
    <source>
        <dbReference type="ARBA" id="ARBA00022694"/>
    </source>
</evidence>
<dbReference type="Gene3D" id="3.40.50.150">
    <property type="entry name" value="Vaccinia Virus protein VP39"/>
    <property type="match status" value="1"/>
</dbReference>
<dbReference type="InterPro" id="IPR023032">
    <property type="entry name" value="tRNA_MAMT_biosynth_bifunc_MnmC"/>
</dbReference>
<reference evidence="12" key="1">
    <citation type="submission" date="2018-06" db="EMBL/GenBank/DDBJ databases">
        <authorList>
            <person name="Zhirakovskaya E."/>
        </authorList>
    </citation>
    <scope>NUCLEOTIDE SEQUENCE</scope>
</reference>
<evidence type="ECO:0000256" key="9">
    <source>
        <dbReference type="ARBA" id="ARBA00023268"/>
    </source>
</evidence>
<dbReference type="InterPro" id="IPR006076">
    <property type="entry name" value="FAD-dep_OxRdtase"/>
</dbReference>
<evidence type="ECO:0000313" key="12">
    <source>
        <dbReference type="EMBL" id="VAW62317.1"/>
    </source>
</evidence>
<keyword evidence="4 12" id="KW-0808">Transferase</keyword>
<dbReference type="HAMAP" id="MF_01102">
    <property type="entry name" value="MnmC"/>
    <property type="match status" value="1"/>
</dbReference>
<evidence type="ECO:0000256" key="2">
    <source>
        <dbReference type="ARBA" id="ARBA00022603"/>
    </source>
</evidence>
<dbReference type="InterPro" id="IPR008471">
    <property type="entry name" value="MnmC-like_methylTransf"/>
</dbReference>
<keyword evidence="2 12" id="KW-0489">Methyltransferase</keyword>
<accession>A0A3B0XGS1</accession>